<keyword evidence="9" id="KW-1185">Reference proteome</keyword>
<gene>
    <name evidence="8" type="ORF">DZC73_08965</name>
</gene>
<keyword evidence="4 7" id="KW-0812">Transmembrane</keyword>
<evidence type="ECO:0000256" key="5">
    <source>
        <dbReference type="ARBA" id="ARBA00022989"/>
    </source>
</evidence>
<evidence type="ECO:0000256" key="7">
    <source>
        <dbReference type="SAM" id="Phobius"/>
    </source>
</evidence>
<dbReference type="InterPro" id="IPR032808">
    <property type="entry name" value="DoxX"/>
</dbReference>
<dbReference type="AlphaFoldDB" id="A0A3N7HVH6"/>
<dbReference type="RefSeq" id="WP_124539889.1">
    <property type="nucleotide sequence ID" value="NZ_QUSW01000002.1"/>
</dbReference>
<evidence type="ECO:0000256" key="4">
    <source>
        <dbReference type="ARBA" id="ARBA00022692"/>
    </source>
</evidence>
<comment type="subcellular location">
    <subcellularLocation>
        <location evidence="1">Cell membrane</location>
        <topology evidence="1">Multi-pass membrane protein</topology>
    </subcellularLocation>
</comment>
<name>A0A3N7HVH6_9BURK</name>
<evidence type="ECO:0000256" key="2">
    <source>
        <dbReference type="ARBA" id="ARBA00006679"/>
    </source>
</evidence>
<keyword evidence="5 7" id="KW-1133">Transmembrane helix</keyword>
<comment type="similarity">
    <text evidence="2">Belongs to the DoxX family.</text>
</comment>
<dbReference type="GO" id="GO:0005886">
    <property type="term" value="C:plasma membrane"/>
    <property type="evidence" value="ECO:0007669"/>
    <property type="project" value="UniProtKB-SubCell"/>
</dbReference>
<dbReference type="PANTHER" id="PTHR33452">
    <property type="entry name" value="OXIDOREDUCTASE CATD-RELATED"/>
    <property type="match status" value="1"/>
</dbReference>
<protein>
    <submittedName>
        <fullName evidence="8">DoxX family protein</fullName>
    </submittedName>
</protein>
<evidence type="ECO:0000256" key="1">
    <source>
        <dbReference type="ARBA" id="ARBA00004651"/>
    </source>
</evidence>
<reference evidence="8 9" key="2">
    <citation type="submission" date="2018-12" db="EMBL/GenBank/DDBJ databases">
        <title>Rhizobacter gummiphilus sp. nov., a rubber-degrading bacterium isolated from the soil of a botanical garden in Japan.</title>
        <authorList>
            <person name="Shunsuke S.S."/>
        </authorList>
    </citation>
    <scope>NUCLEOTIDE SEQUENCE [LARGE SCALE GENOMIC DNA]</scope>
    <source>
        <strain evidence="8 9">S-16</strain>
    </source>
</reference>
<dbReference type="PANTHER" id="PTHR33452:SF1">
    <property type="entry name" value="INNER MEMBRANE PROTEIN YPHA-RELATED"/>
    <property type="match status" value="1"/>
</dbReference>
<feature type="transmembrane region" description="Helical" evidence="7">
    <location>
        <begin position="126"/>
        <end position="144"/>
    </location>
</feature>
<accession>A0A3N7HVH6</accession>
<evidence type="ECO:0000256" key="3">
    <source>
        <dbReference type="ARBA" id="ARBA00022475"/>
    </source>
</evidence>
<evidence type="ECO:0000313" key="8">
    <source>
        <dbReference type="EMBL" id="RQP24981.1"/>
    </source>
</evidence>
<reference evidence="8 9" key="1">
    <citation type="submission" date="2018-08" db="EMBL/GenBank/DDBJ databases">
        <authorList>
            <person name="Khan S.A."/>
            <person name="Jeon C.O."/>
            <person name="Chun B.H."/>
            <person name="Jeong S.E."/>
        </authorList>
    </citation>
    <scope>NUCLEOTIDE SEQUENCE [LARGE SCALE GENOMIC DNA]</scope>
    <source>
        <strain evidence="8 9">S-16</strain>
    </source>
</reference>
<organism evidence="8 9">
    <name type="scientific">Piscinibacter terrae</name>
    <dbReference type="NCBI Taxonomy" id="2496871"/>
    <lineage>
        <taxon>Bacteria</taxon>
        <taxon>Pseudomonadati</taxon>
        <taxon>Pseudomonadota</taxon>
        <taxon>Betaproteobacteria</taxon>
        <taxon>Burkholderiales</taxon>
        <taxon>Sphaerotilaceae</taxon>
        <taxon>Piscinibacter</taxon>
    </lineage>
</organism>
<keyword evidence="3" id="KW-1003">Cell membrane</keyword>
<dbReference type="OrthoDB" id="121744at2"/>
<evidence type="ECO:0000256" key="6">
    <source>
        <dbReference type="ARBA" id="ARBA00023136"/>
    </source>
</evidence>
<dbReference type="EMBL" id="QUSW01000002">
    <property type="protein sequence ID" value="RQP24981.1"/>
    <property type="molecule type" value="Genomic_DNA"/>
</dbReference>
<keyword evidence="6 7" id="KW-0472">Membrane</keyword>
<comment type="caution">
    <text evidence="8">The sequence shown here is derived from an EMBL/GenBank/DDBJ whole genome shotgun (WGS) entry which is preliminary data.</text>
</comment>
<dbReference type="Pfam" id="PF07681">
    <property type="entry name" value="DoxX"/>
    <property type="match status" value="1"/>
</dbReference>
<evidence type="ECO:0000313" key="9">
    <source>
        <dbReference type="Proteomes" id="UP000267464"/>
    </source>
</evidence>
<sequence>MNTTSNSLIAKLWSLSERGIAGLNALQPLAQLLARLYIAQVFFQSGLTKIHDFDTTIALFMDEYHVPLLNPTVAAYMGTTAELCLPVLLVLGLGGRFAAAGLFILNAVAVLSLMDVAPAAFQQHMFWGSLLAALLLWGPGKWSVDRFTTPWLRSRICGGAHDTTAYSRTA</sequence>
<proteinExistence type="inferred from homology"/>
<dbReference type="Proteomes" id="UP000267464">
    <property type="component" value="Unassembled WGS sequence"/>
</dbReference>
<dbReference type="InterPro" id="IPR051907">
    <property type="entry name" value="DoxX-like_oxidoreductase"/>
</dbReference>